<name>A0AAV4YCU3_CAEEX</name>
<feature type="compositionally biased region" description="Polar residues" evidence="1">
    <location>
        <begin position="14"/>
        <end position="27"/>
    </location>
</feature>
<feature type="region of interest" description="Disordered" evidence="1">
    <location>
        <begin position="1"/>
        <end position="36"/>
    </location>
</feature>
<proteinExistence type="predicted"/>
<evidence type="ECO:0000313" key="2">
    <source>
        <dbReference type="EMBL" id="GIZ05222.1"/>
    </source>
</evidence>
<protein>
    <submittedName>
        <fullName evidence="2">Uncharacterized protein</fullName>
    </submittedName>
</protein>
<comment type="caution">
    <text evidence="2">The sequence shown here is derived from an EMBL/GenBank/DDBJ whole genome shotgun (WGS) entry which is preliminary data.</text>
</comment>
<organism evidence="2 3">
    <name type="scientific">Caerostris extrusa</name>
    <name type="common">Bark spider</name>
    <name type="synonym">Caerostris bankana</name>
    <dbReference type="NCBI Taxonomy" id="172846"/>
    <lineage>
        <taxon>Eukaryota</taxon>
        <taxon>Metazoa</taxon>
        <taxon>Ecdysozoa</taxon>
        <taxon>Arthropoda</taxon>
        <taxon>Chelicerata</taxon>
        <taxon>Arachnida</taxon>
        <taxon>Araneae</taxon>
        <taxon>Araneomorphae</taxon>
        <taxon>Entelegynae</taxon>
        <taxon>Araneoidea</taxon>
        <taxon>Araneidae</taxon>
        <taxon>Caerostris</taxon>
    </lineage>
</organism>
<gene>
    <name evidence="2" type="ORF">CEXT_290451</name>
</gene>
<dbReference type="Proteomes" id="UP001054945">
    <property type="component" value="Unassembled WGS sequence"/>
</dbReference>
<evidence type="ECO:0000256" key="1">
    <source>
        <dbReference type="SAM" id="MobiDB-lite"/>
    </source>
</evidence>
<feature type="region of interest" description="Disordered" evidence="1">
    <location>
        <begin position="93"/>
        <end position="115"/>
    </location>
</feature>
<accession>A0AAV4YCU3</accession>
<dbReference type="AlphaFoldDB" id="A0AAV4YCU3"/>
<sequence>MSENEVNMELAPTINDQDLSETTQNENVKIRPVSPSGVNVTEDFLYDNMELIAELHTFQAQLEHLHNCMQAASNKNQDAKLTAQTNALVLKVEGLINNPESPGENTGDARGGRKD</sequence>
<keyword evidence="3" id="KW-1185">Reference proteome</keyword>
<dbReference type="EMBL" id="BPLR01019237">
    <property type="protein sequence ID" value="GIZ05222.1"/>
    <property type="molecule type" value="Genomic_DNA"/>
</dbReference>
<reference evidence="2 3" key="1">
    <citation type="submission" date="2021-06" db="EMBL/GenBank/DDBJ databases">
        <title>Caerostris extrusa draft genome.</title>
        <authorList>
            <person name="Kono N."/>
            <person name="Arakawa K."/>
        </authorList>
    </citation>
    <scope>NUCLEOTIDE SEQUENCE [LARGE SCALE GENOMIC DNA]</scope>
</reference>
<evidence type="ECO:0000313" key="3">
    <source>
        <dbReference type="Proteomes" id="UP001054945"/>
    </source>
</evidence>